<dbReference type="PANTHER" id="PTHR32282">
    <property type="entry name" value="BINDING PROTEIN TRANSPEPTIDASE, PUTATIVE-RELATED"/>
    <property type="match status" value="1"/>
</dbReference>
<evidence type="ECO:0000256" key="2">
    <source>
        <dbReference type="ARBA" id="ARBA00022679"/>
    </source>
</evidence>
<evidence type="ECO:0000313" key="5">
    <source>
        <dbReference type="Proteomes" id="UP001500392"/>
    </source>
</evidence>
<feature type="domain" description="Glycosyl transferase family 51" evidence="3">
    <location>
        <begin position="23"/>
        <end position="179"/>
    </location>
</feature>
<dbReference type="SUPFAM" id="SSF53955">
    <property type="entry name" value="Lysozyme-like"/>
    <property type="match status" value="1"/>
</dbReference>
<dbReference type="Proteomes" id="UP001500392">
    <property type="component" value="Unassembled WGS sequence"/>
</dbReference>
<dbReference type="Pfam" id="PF00912">
    <property type="entry name" value="Transgly"/>
    <property type="match status" value="1"/>
</dbReference>
<keyword evidence="5" id="KW-1185">Reference proteome</keyword>
<accession>A0ABP7WNZ3</accession>
<gene>
    <name evidence="4" type="ORF">GCM10022414_15910</name>
</gene>
<name>A0ABP7WNZ3_9GAMM</name>
<dbReference type="InterPro" id="IPR050396">
    <property type="entry name" value="Glycosyltr_51/Transpeptidase"/>
</dbReference>
<evidence type="ECO:0000313" key="4">
    <source>
        <dbReference type="EMBL" id="GAA4093036.1"/>
    </source>
</evidence>
<proteinExistence type="predicted"/>
<keyword evidence="2" id="KW-0808">Transferase</keyword>
<dbReference type="InterPro" id="IPR036950">
    <property type="entry name" value="PBP_transglycosylase"/>
</dbReference>
<sequence>MVLNFFQLKNKLEKYAEVVDQKSIEIPEFYTEYLVVAEDHRSRFHCGIDQVGILRAIYKRLFTVEIQGASTIEQQFVRVVTGDYSHSLQRKFREQLLAVFLAKKKTKIDIAKVYLAIAYYGYNCEGTTGIAKLVGSDLRLASEDQVISIMARLKYPKPSANTAVWQEKITQRVSYIKKRHQLAASKSRQRTLHAAA</sequence>
<organism evidence="4 5">
    <name type="scientific">Zhongshania borealis</name>
    <dbReference type="NCBI Taxonomy" id="889488"/>
    <lineage>
        <taxon>Bacteria</taxon>
        <taxon>Pseudomonadati</taxon>
        <taxon>Pseudomonadota</taxon>
        <taxon>Gammaproteobacteria</taxon>
        <taxon>Cellvibrionales</taxon>
        <taxon>Spongiibacteraceae</taxon>
        <taxon>Zhongshania</taxon>
    </lineage>
</organism>
<comment type="pathway">
    <text evidence="1">Cell wall biogenesis; peptidoglycan biosynthesis.</text>
</comment>
<dbReference type="PANTHER" id="PTHR32282:SF33">
    <property type="entry name" value="PEPTIDOGLYCAN GLYCOSYLTRANSFERASE"/>
    <property type="match status" value="1"/>
</dbReference>
<dbReference type="InterPro" id="IPR023346">
    <property type="entry name" value="Lysozyme-like_dom_sf"/>
</dbReference>
<protein>
    <recommendedName>
        <fullName evidence="3">Glycosyl transferase family 51 domain-containing protein</fullName>
    </recommendedName>
</protein>
<comment type="caution">
    <text evidence="4">The sequence shown here is derived from an EMBL/GenBank/DDBJ whole genome shotgun (WGS) entry which is preliminary data.</text>
</comment>
<dbReference type="InterPro" id="IPR001264">
    <property type="entry name" value="Glyco_trans_51"/>
</dbReference>
<reference evidence="5" key="1">
    <citation type="journal article" date="2019" name="Int. J. Syst. Evol. Microbiol.">
        <title>The Global Catalogue of Microorganisms (GCM) 10K type strain sequencing project: providing services to taxonomists for standard genome sequencing and annotation.</title>
        <authorList>
            <consortium name="The Broad Institute Genomics Platform"/>
            <consortium name="The Broad Institute Genome Sequencing Center for Infectious Disease"/>
            <person name="Wu L."/>
            <person name="Ma J."/>
        </authorList>
    </citation>
    <scope>NUCLEOTIDE SEQUENCE [LARGE SCALE GENOMIC DNA]</scope>
    <source>
        <strain evidence="5">JCM 17304</strain>
    </source>
</reference>
<dbReference type="EMBL" id="BAABDM010000002">
    <property type="protein sequence ID" value="GAA4093036.1"/>
    <property type="molecule type" value="Genomic_DNA"/>
</dbReference>
<evidence type="ECO:0000256" key="1">
    <source>
        <dbReference type="ARBA" id="ARBA00004752"/>
    </source>
</evidence>
<dbReference type="Gene3D" id="1.10.3810.10">
    <property type="entry name" value="Biosynthetic peptidoglycan transglycosylase-like"/>
    <property type="match status" value="1"/>
</dbReference>
<evidence type="ECO:0000259" key="3">
    <source>
        <dbReference type="Pfam" id="PF00912"/>
    </source>
</evidence>